<dbReference type="InterPro" id="IPR018958">
    <property type="entry name" value="Knr4/Smi1-like_dom"/>
</dbReference>
<organism evidence="2 3">
    <name type="scientific">Bacillus pseudomycoides</name>
    <dbReference type="NCBI Taxonomy" id="64104"/>
    <lineage>
        <taxon>Bacteria</taxon>
        <taxon>Bacillati</taxon>
        <taxon>Bacillota</taxon>
        <taxon>Bacilli</taxon>
        <taxon>Bacillales</taxon>
        <taxon>Bacillaceae</taxon>
        <taxon>Bacillus</taxon>
        <taxon>Bacillus cereus group</taxon>
    </lineage>
</organism>
<comment type="caution">
    <text evidence="2">The sequence shown here is derived from an EMBL/GenBank/DDBJ whole genome shotgun (WGS) entry which is preliminary data.</text>
</comment>
<name>A0A1Y3MJL6_9BACI</name>
<dbReference type="SUPFAM" id="SSF160631">
    <property type="entry name" value="SMI1/KNR4-like"/>
    <property type="match status" value="1"/>
</dbReference>
<reference evidence="2 3" key="1">
    <citation type="submission" date="2017-02" db="EMBL/GenBank/DDBJ databases">
        <title>Bacillus pseudomycoides isolate FSL K6-0042.</title>
        <authorList>
            <person name="Kovac J."/>
        </authorList>
    </citation>
    <scope>NUCLEOTIDE SEQUENCE [LARGE SCALE GENOMIC DNA]</scope>
    <source>
        <strain evidence="2 3">FSL K6-0042</strain>
    </source>
</reference>
<accession>A0A1Y3MJL6</accession>
<evidence type="ECO:0000313" key="3">
    <source>
        <dbReference type="Proteomes" id="UP000195321"/>
    </source>
</evidence>
<dbReference type="InterPro" id="IPR037883">
    <property type="entry name" value="Knr4/Smi1-like_sf"/>
</dbReference>
<evidence type="ECO:0000313" key="2">
    <source>
        <dbReference type="EMBL" id="OUM48640.1"/>
    </source>
</evidence>
<dbReference type="Pfam" id="PF09346">
    <property type="entry name" value="SMI1_KNR4"/>
    <property type="match status" value="1"/>
</dbReference>
<dbReference type="AlphaFoldDB" id="A0A1Y3MJL6"/>
<evidence type="ECO:0000259" key="1">
    <source>
        <dbReference type="SMART" id="SM00860"/>
    </source>
</evidence>
<sequence>MVCFDNFDFNNFWDDSEYARDEYISEYPTDEMISKLENELGYKLPESYIWLMKKHNGGIPINDCFPTDIPTSWAENHVAITGIYGIGYKKNSSLGGEFGSEFWIEEWGYPEIELVC</sequence>
<protein>
    <submittedName>
        <fullName evidence="2">SMI1/KNR4 family protein</fullName>
    </submittedName>
</protein>
<dbReference type="Proteomes" id="UP000195321">
    <property type="component" value="Unassembled WGS sequence"/>
</dbReference>
<feature type="domain" description="Knr4/Smi1-like" evidence="1">
    <location>
        <begin position="28"/>
        <end position="106"/>
    </location>
</feature>
<dbReference type="SMART" id="SM00860">
    <property type="entry name" value="SMI1_KNR4"/>
    <property type="match status" value="1"/>
</dbReference>
<dbReference type="RefSeq" id="WP_088094048.1">
    <property type="nucleotide sequence ID" value="NZ_JBALMA010000129.1"/>
</dbReference>
<gene>
    <name evidence="2" type="ORF">BW425_11870</name>
</gene>
<proteinExistence type="predicted"/>
<dbReference type="EMBL" id="MWPX01000011">
    <property type="protein sequence ID" value="OUM48640.1"/>
    <property type="molecule type" value="Genomic_DNA"/>
</dbReference>
<dbReference type="Gene3D" id="3.40.1580.10">
    <property type="entry name" value="SMI1/KNR4-like"/>
    <property type="match status" value="1"/>
</dbReference>